<feature type="region of interest" description="Disordered" evidence="7">
    <location>
        <begin position="316"/>
        <end position="338"/>
    </location>
</feature>
<keyword evidence="3" id="KW-0805">Transcription regulation</keyword>
<evidence type="ECO:0000256" key="1">
    <source>
        <dbReference type="ARBA" id="ARBA00004123"/>
    </source>
</evidence>
<evidence type="ECO:0000256" key="2">
    <source>
        <dbReference type="ARBA" id="ARBA00022833"/>
    </source>
</evidence>
<evidence type="ECO:0000256" key="7">
    <source>
        <dbReference type="SAM" id="MobiDB-lite"/>
    </source>
</evidence>
<dbReference type="RefSeq" id="XP_025466340.1">
    <property type="nucleotide sequence ID" value="XM_025613946.1"/>
</dbReference>
<dbReference type="EMBL" id="MSFK01000018">
    <property type="protein sequence ID" value="PWY83872.1"/>
    <property type="molecule type" value="Genomic_DNA"/>
</dbReference>
<evidence type="ECO:0000256" key="5">
    <source>
        <dbReference type="ARBA" id="ARBA00023163"/>
    </source>
</evidence>
<feature type="region of interest" description="Disordered" evidence="7">
    <location>
        <begin position="749"/>
        <end position="777"/>
    </location>
</feature>
<dbReference type="SUPFAM" id="SSF52317">
    <property type="entry name" value="Class I glutamine amidotransferase-like"/>
    <property type="match status" value="1"/>
</dbReference>
<dbReference type="GO" id="GO:0005634">
    <property type="term" value="C:nucleus"/>
    <property type="evidence" value="ECO:0007669"/>
    <property type="project" value="UniProtKB-SubCell"/>
</dbReference>
<keyword evidence="6" id="KW-0539">Nucleus</keyword>
<keyword evidence="4" id="KW-0238">DNA-binding</keyword>
<name>A0A317WF66_9EURO</name>
<evidence type="ECO:0000256" key="3">
    <source>
        <dbReference type="ARBA" id="ARBA00023015"/>
    </source>
</evidence>
<dbReference type="OrthoDB" id="5424793at2759"/>
<dbReference type="Proteomes" id="UP000246702">
    <property type="component" value="Unassembled WGS sequence"/>
</dbReference>
<dbReference type="AlphaFoldDB" id="A0A317WF66"/>
<dbReference type="Gene3D" id="3.40.50.880">
    <property type="match status" value="1"/>
</dbReference>
<protein>
    <recommendedName>
        <fullName evidence="8">DJ-1/PfpI domain-containing protein</fullName>
    </recommendedName>
</protein>
<sequence length="847" mass="94389">MSTPFDLRNPGRPIHVGVVLLNTVTEHLDIAPVGFFHNISKDFIKTLPPFAMTDEVRSQALDFVTHWVTEDGKTPGVLSGNLKVIPTDSFTTCSPLDIILIGAGQTGYQATETEKAFLRKCYSECSAFLSVCGASDALLATGILEGKTATGPRSFLPLFRQIAPGTNWVEKRWVRDEKIWTTGTLLNGLDMIAAFGTEMWGGEGSLVEHMLTLAIHVGPARSGTPVEGKHEVPRIICFVYHAELRRCAKLGYMCTVTGSPPLTTARSEKSPKTRDVGATPHPPSSSDDLVSNLFQDKPREKDQVMQLRELHRGLLPGHTTDDGNPPTPIHTPPSISETVDCEPKSIKINLSMQEAEELLHQFNQRRTYFPFISIPKDTTASSMATSQPFLLLAILTISLTRKPLLQKRLDERFRRVLSERIIFYGEKSMDYVQGLLVYMAWRPLHIRPLSNQGSQFMQILVTMISDLKLTERMHDEGARDVCLGCYSLSSLVSVGFRRRGDDTAYSYLKAAIESNSTPNQPYNEQLQLAKLQILFEETIRSQTECISLKCPNTKDQRLKQKMESLRLELQIFQRVHTLNTSTSTPTSKKLYTNTPTVPLHLSTLSLKVHIALLPFRILNPKSPLRPDLDQATSCATAIRSFFEYFLSIPQEEYITFSIREWCQLILTISASSYICFLPLAPGSGLTSPEWIDFQVKTRSNMLIYLESLSHRMCSLSVTKRGDTPDLFFMFKSVLDIVLPTYAPVHGGSSAMREEESLREGSPEMSVPTRSATSTRCPMMNGSIRQSEFWEAMEQSDLYFEGLGNGNGGNGGSGEDMCSLGVPGVGSLFDDCGDWPSIFSEWVNICNS</sequence>
<evidence type="ECO:0000313" key="10">
    <source>
        <dbReference type="Proteomes" id="UP000246702"/>
    </source>
</evidence>
<evidence type="ECO:0000313" key="9">
    <source>
        <dbReference type="EMBL" id="PWY83872.1"/>
    </source>
</evidence>
<evidence type="ECO:0000256" key="6">
    <source>
        <dbReference type="ARBA" id="ARBA00023242"/>
    </source>
</evidence>
<dbReference type="GO" id="GO:0000976">
    <property type="term" value="F:transcription cis-regulatory region binding"/>
    <property type="evidence" value="ECO:0007669"/>
    <property type="project" value="TreeGrafter"/>
</dbReference>
<dbReference type="InterPro" id="IPR002818">
    <property type="entry name" value="DJ-1/PfpI"/>
</dbReference>
<feature type="compositionally biased region" description="Basic and acidic residues" evidence="7">
    <location>
        <begin position="751"/>
        <end position="761"/>
    </location>
</feature>
<gene>
    <name evidence="9" type="ORF">BO94DRAFT_557697</name>
</gene>
<dbReference type="PANTHER" id="PTHR31845">
    <property type="entry name" value="FINGER DOMAIN PROTEIN, PUTATIVE-RELATED"/>
    <property type="match status" value="1"/>
</dbReference>
<organism evidence="9 10">
    <name type="scientific">Aspergillus sclerotioniger CBS 115572</name>
    <dbReference type="NCBI Taxonomy" id="1450535"/>
    <lineage>
        <taxon>Eukaryota</taxon>
        <taxon>Fungi</taxon>
        <taxon>Dikarya</taxon>
        <taxon>Ascomycota</taxon>
        <taxon>Pezizomycotina</taxon>
        <taxon>Eurotiomycetes</taxon>
        <taxon>Eurotiomycetidae</taxon>
        <taxon>Eurotiales</taxon>
        <taxon>Aspergillaceae</taxon>
        <taxon>Aspergillus</taxon>
        <taxon>Aspergillus subgen. Circumdati</taxon>
    </lineage>
</organism>
<dbReference type="Pfam" id="PF01965">
    <property type="entry name" value="DJ-1_PfpI"/>
    <property type="match status" value="1"/>
</dbReference>
<accession>A0A317WF66</accession>
<dbReference type="GO" id="GO:0000981">
    <property type="term" value="F:DNA-binding transcription factor activity, RNA polymerase II-specific"/>
    <property type="evidence" value="ECO:0007669"/>
    <property type="project" value="TreeGrafter"/>
</dbReference>
<comment type="caution">
    <text evidence="9">The sequence shown here is derived from an EMBL/GenBank/DDBJ whole genome shotgun (WGS) entry which is preliminary data.</text>
</comment>
<dbReference type="GeneID" id="37116089"/>
<feature type="region of interest" description="Disordered" evidence="7">
    <location>
        <begin position="259"/>
        <end position="291"/>
    </location>
</feature>
<feature type="domain" description="DJ-1/PfpI" evidence="8">
    <location>
        <begin position="65"/>
        <end position="182"/>
    </location>
</feature>
<keyword evidence="10" id="KW-1185">Reference proteome</keyword>
<evidence type="ECO:0000259" key="8">
    <source>
        <dbReference type="Pfam" id="PF01965"/>
    </source>
</evidence>
<dbReference type="PANTHER" id="PTHR31845:SF10">
    <property type="entry name" value="ZN(II)2CYS6 TRANSCRIPTION FACTOR (EUROFUNG)"/>
    <property type="match status" value="1"/>
</dbReference>
<keyword evidence="2" id="KW-0862">Zinc</keyword>
<proteinExistence type="predicted"/>
<dbReference type="STRING" id="1450535.A0A317WF66"/>
<comment type="subcellular location">
    <subcellularLocation>
        <location evidence="1">Nucleus</location>
    </subcellularLocation>
</comment>
<dbReference type="InterPro" id="IPR029062">
    <property type="entry name" value="Class_I_gatase-like"/>
</dbReference>
<feature type="compositionally biased region" description="Basic and acidic residues" evidence="7">
    <location>
        <begin position="266"/>
        <end position="275"/>
    </location>
</feature>
<reference evidence="9 10" key="1">
    <citation type="submission" date="2016-12" db="EMBL/GenBank/DDBJ databases">
        <title>The genomes of Aspergillus section Nigri reveals drivers in fungal speciation.</title>
        <authorList>
            <consortium name="DOE Joint Genome Institute"/>
            <person name="Vesth T.C."/>
            <person name="Nybo J."/>
            <person name="Theobald S."/>
            <person name="Brandl J."/>
            <person name="Frisvad J.C."/>
            <person name="Nielsen K.F."/>
            <person name="Lyhne E.K."/>
            <person name="Kogle M.E."/>
            <person name="Kuo A."/>
            <person name="Riley R."/>
            <person name="Clum A."/>
            <person name="Nolan M."/>
            <person name="Lipzen A."/>
            <person name="Salamov A."/>
            <person name="Henrissat B."/>
            <person name="Wiebenga A."/>
            <person name="De Vries R.P."/>
            <person name="Grigoriev I.V."/>
            <person name="Mortensen U.H."/>
            <person name="Andersen M.R."/>
            <person name="Baker S.E."/>
        </authorList>
    </citation>
    <scope>NUCLEOTIDE SEQUENCE [LARGE SCALE GENOMIC DNA]</scope>
    <source>
        <strain evidence="9 10">CBS 115572</strain>
    </source>
</reference>
<evidence type="ECO:0000256" key="4">
    <source>
        <dbReference type="ARBA" id="ARBA00023125"/>
    </source>
</evidence>
<dbReference type="InterPro" id="IPR051089">
    <property type="entry name" value="prtT"/>
</dbReference>
<keyword evidence="5" id="KW-0804">Transcription</keyword>